<dbReference type="PROSITE" id="PS00166">
    <property type="entry name" value="ENOYL_COA_HYDRATASE"/>
    <property type="match status" value="1"/>
</dbReference>
<dbReference type="InterPro" id="IPR029045">
    <property type="entry name" value="ClpP/crotonase-like_dom_sf"/>
</dbReference>
<dbReference type="Gene3D" id="3.90.226.10">
    <property type="entry name" value="2-enoyl-CoA Hydratase, Chain A, domain 1"/>
    <property type="match status" value="1"/>
</dbReference>
<keyword evidence="4" id="KW-1185">Reference proteome</keyword>
<dbReference type="GO" id="GO:0003824">
    <property type="term" value="F:catalytic activity"/>
    <property type="evidence" value="ECO:0007669"/>
    <property type="project" value="InterPro"/>
</dbReference>
<name>A0A4R3LPZ1_9HYPH</name>
<dbReference type="Proteomes" id="UP000295678">
    <property type="component" value="Unassembled WGS sequence"/>
</dbReference>
<dbReference type="InterPro" id="IPR018376">
    <property type="entry name" value="Enoyl-CoA_hyd/isom_CS"/>
</dbReference>
<proteinExistence type="inferred from homology"/>
<dbReference type="Gene3D" id="1.10.12.10">
    <property type="entry name" value="Lyase 2-enoyl-coa Hydratase, Chain A, domain 2"/>
    <property type="match status" value="1"/>
</dbReference>
<dbReference type="InterPro" id="IPR001753">
    <property type="entry name" value="Enoyl-CoA_hydra/iso"/>
</dbReference>
<dbReference type="InterPro" id="IPR014748">
    <property type="entry name" value="Enoyl-CoA_hydra_C"/>
</dbReference>
<protein>
    <submittedName>
        <fullName evidence="3">Enoyl-CoA hydratase</fullName>
    </submittedName>
</protein>
<dbReference type="PANTHER" id="PTHR43459">
    <property type="entry name" value="ENOYL-COA HYDRATASE"/>
    <property type="match status" value="1"/>
</dbReference>
<dbReference type="EMBL" id="SMAK01000025">
    <property type="protein sequence ID" value="TCT02563.1"/>
    <property type="molecule type" value="Genomic_DNA"/>
</dbReference>
<sequence length="363" mass="39577">MSILDRYSHLPFRSEMHEPGVLELVFDGPNLNAVDERVHEHLPYVWNQIDQDPDVRVVIVRGAGRAFSAGGSFELIESQMADYRILTKVMRESRDLYYNMIDCSKPIVSAIHGPAVGAGLVVALMADISIAARTAKIVDGHTRLGIAAGDHAAAVWPVLCGMAKAKYLLLTCEKISGEEAERIGLVSMAVDEDRLLETAREVAGKLNAGASEAIALTKLSLNLWFKQSAPIFEASLALEFLGVGGPEIREGLASHKEKRKSQGKAQARLPRQDLSMADADDTIGLLESLLPALDAYLDMFRQTVASRVVRDGRLNSALAYTEQRALHGLAWSGVLVSKQSARPAPGAEHWRARSAWDRLNSSC</sequence>
<dbReference type="SUPFAM" id="SSF52096">
    <property type="entry name" value="ClpP/crotonase"/>
    <property type="match status" value="1"/>
</dbReference>
<dbReference type="OrthoDB" id="9807606at2"/>
<comment type="caution">
    <text evidence="3">The sequence shown here is derived from an EMBL/GenBank/DDBJ whole genome shotgun (WGS) entry which is preliminary data.</text>
</comment>
<dbReference type="AlphaFoldDB" id="A0A4R3LPZ1"/>
<dbReference type="RefSeq" id="WP_132808092.1">
    <property type="nucleotide sequence ID" value="NZ_SMAK01000025.1"/>
</dbReference>
<evidence type="ECO:0000256" key="2">
    <source>
        <dbReference type="RuleBase" id="RU003707"/>
    </source>
</evidence>
<evidence type="ECO:0000313" key="4">
    <source>
        <dbReference type="Proteomes" id="UP000295678"/>
    </source>
</evidence>
<dbReference type="PANTHER" id="PTHR43459:SF3">
    <property type="entry name" value="ENOYL-COA HYDRATASE ECHA15 (ENOYL HYDRASE) (UNSATURATED ACYL-COA HYDRATASE) (CROTONASE)-RELATED"/>
    <property type="match status" value="1"/>
</dbReference>
<evidence type="ECO:0000256" key="1">
    <source>
        <dbReference type="ARBA" id="ARBA00005254"/>
    </source>
</evidence>
<gene>
    <name evidence="3" type="ORF">EDC22_1252</name>
</gene>
<reference evidence="3 4" key="1">
    <citation type="submission" date="2019-03" db="EMBL/GenBank/DDBJ databases">
        <title>Genomic Encyclopedia of Type Strains, Phase IV (KMG-IV): sequencing the most valuable type-strain genomes for metagenomic binning, comparative biology and taxonomic classification.</title>
        <authorList>
            <person name="Goeker M."/>
        </authorList>
    </citation>
    <scope>NUCLEOTIDE SEQUENCE [LARGE SCALE GENOMIC DNA]</scope>
    <source>
        <strain evidence="3 4">DSM 19345</strain>
    </source>
</reference>
<evidence type="ECO:0000313" key="3">
    <source>
        <dbReference type="EMBL" id="TCT02563.1"/>
    </source>
</evidence>
<accession>A0A4R3LPZ1</accession>
<organism evidence="3 4">
    <name type="scientific">Tepidamorphus gemmatus</name>
    <dbReference type="NCBI Taxonomy" id="747076"/>
    <lineage>
        <taxon>Bacteria</taxon>
        <taxon>Pseudomonadati</taxon>
        <taxon>Pseudomonadota</taxon>
        <taxon>Alphaproteobacteria</taxon>
        <taxon>Hyphomicrobiales</taxon>
        <taxon>Tepidamorphaceae</taxon>
        <taxon>Tepidamorphus</taxon>
    </lineage>
</organism>
<dbReference type="Pfam" id="PF00378">
    <property type="entry name" value="ECH_1"/>
    <property type="match status" value="1"/>
</dbReference>
<dbReference type="NCBIfam" id="NF005595">
    <property type="entry name" value="PRK07327.1"/>
    <property type="match status" value="1"/>
</dbReference>
<dbReference type="CDD" id="cd06558">
    <property type="entry name" value="crotonase-like"/>
    <property type="match status" value="1"/>
</dbReference>
<comment type="similarity">
    <text evidence="1 2">Belongs to the enoyl-CoA hydratase/isomerase family.</text>
</comment>